<keyword evidence="6 10" id="KW-0238">DNA-binding</keyword>
<keyword evidence="7 10" id="KW-0804">Transcription</keyword>
<dbReference type="GO" id="GO:0005634">
    <property type="term" value="C:nucleus"/>
    <property type="evidence" value="ECO:0007669"/>
    <property type="project" value="UniProtKB-SubCell"/>
</dbReference>
<proteinExistence type="inferred from homology"/>
<evidence type="ECO:0000313" key="14">
    <source>
        <dbReference type="Proteomes" id="UP000492821"/>
    </source>
</evidence>
<dbReference type="CDD" id="cd06968">
    <property type="entry name" value="NR_DBD_ROR"/>
    <property type="match status" value="1"/>
</dbReference>
<evidence type="ECO:0000256" key="9">
    <source>
        <dbReference type="ARBA" id="ARBA00023242"/>
    </source>
</evidence>
<feature type="domain" description="Nuclear receptor" evidence="12">
    <location>
        <begin position="132"/>
        <end position="207"/>
    </location>
</feature>
<accession>A0A7E4WB17</accession>
<evidence type="ECO:0000256" key="4">
    <source>
        <dbReference type="ARBA" id="ARBA00022833"/>
    </source>
</evidence>
<feature type="region of interest" description="Disordered" evidence="11">
    <location>
        <begin position="1"/>
        <end position="38"/>
    </location>
</feature>
<evidence type="ECO:0000256" key="8">
    <source>
        <dbReference type="ARBA" id="ARBA00023170"/>
    </source>
</evidence>
<sequence length="610" mass="67384">MPSYCDGSSLASTSSPDSGNSTASPPLPSSSAMPVDGFYQYSKPDQFKFPDLAHQSCPSLPEGINENVKAEEVSRAATPSFDAPSPASSEASCRSTKSNKSTASSRAIQKKKNHKKNEVIVKKEDGSYQIEVIPCKVCGDKSSGVHYGVITCEGCKGFFRRSQAGNANYTCPRNKNCVVDRTTRNRCQYCRLKKCLALGMSRDAVKFGRMSKKQREKVEDEVRHHQRQQAETQQNLLAYTPQTSYQEYSPPSINGPIMNGYELYPSGPHSDTNTPNPYCSQASGMVPGTVLHIVSTGVTPPPQNGYAAPPPHHPHVGAAPMNYPPPQSALGGAEAALIGSHNGYAIAQTGAVPSSSGGYPVQEMTLTSGMQTLHIYDEFVPEIVSAYEGGINDRLQRVIPGEENFDYTNTDRYSAWRFYTELFTKFISCVIEYAKSVPGFSRLDQNEQIILLKRNTFEVAIVMIAQVYNCDTGMLTVNGKMYPLHAMLSYCPDDYIETRLIKDVLNCIVELAGYNLTRAETALLATMALLQGNHTESMFVQTVQHCLLQHITNRCQSDALYSNLLGLMQRMREYGIYHSHCLANFRNEIMAIGLDMKLPELYDELFSPEM</sequence>
<evidence type="ECO:0000256" key="10">
    <source>
        <dbReference type="RuleBase" id="RU004334"/>
    </source>
</evidence>
<dbReference type="InterPro" id="IPR001723">
    <property type="entry name" value="Nuclear_hrmn_rcpt"/>
</dbReference>
<dbReference type="Gene3D" id="1.10.565.10">
    <property type="entry name" value="Retinoid X Receptor"/>
    <property type="match status" value="1"/>
</dbReference>
<comment type="similarity">
    <text evidence="10">Belongs to the nuclear hormone receptor family.</text>
</comment>
<keyword evidence="9 10" id="KW-0539">Nucleus</keyword>
<dbReference type="InterPro" id="IPR013088">
    <property type="entry name" value="Znf_NHR/GATA"/>
</dbReference>
<dbReference type="SMART" id="SM00399">
    <property type="entry name" value="ZnF_C4"/>
    <property type="match status" value="1"/>
</dbReference>
<reference evidence="15" key="2">
    <citation type="submission" date="2020-10" db="UniProtKB">
        <authorList>
            <consortium name="WormBaseParasite"/>
        </authorList>
    </citation>
    <scope>IDENTIFICATION</scope>
</reference>
<dbReference type="Pfam" id="PF00105">
    <property type="entry name" value="zf-C4"/>
    <property type="match status" value="1"/>
</dbReference>
<dbReference type="Proteomes" id="UP000492821">
    <property type="component" value="Unassembled WGS sequence"/>
</dbReference>
<evidence type="ECO:0000256" key="1">
    <source>
        <dbReference type="ARBA" id="ARBA00004123"/>
    </source>
</evidence>
<dbReference type="PRINTS" id="PR00398">
    <property type="entry name" value="STRDHORMONER"/>
</dbReference>
<keyword evidence="2 10" id="KW-0479">Metal-binding</keyword>
<dbReference type="PROSITE" id="PS51843">
    <property type="entry name" value="NR_LBD"/>
    <property type="match status" value="1"/>
</dbReference>
<evidence type="ECO:0000259" key="12">
    <source>
        <dbReference type="PROSITE" id="PS51030"/>
    </source>
</evidence>
<feature type="region of interest" description="Disordered" evidence="11">
    <location>
        <begin position="50"/>
        <end position="115"/>
    </location>
</feature>
<comment type="subcellular location">
    <subcellularLocation>
        <location evidence="1 10">Nucleus</location>
    </subcellularLocation>
</comment>
<organism evidence="14 15">
    <name type="scientific">Panagrellus redivivus</name>
    <name type="common">Microworm</name>
    <dbReference type="NCBI Taxonomy" id="6233"/>
    <lineage>
        <taxon>Eukaryota</taxon>
        <taxon>Metazoa</taxon>
        <taxon>Ecdysozoa</taxon>
        <taxon>Nematoda</taxon>
        <taxon>Chromadorea</taxon>
        <taxon>Rhabditida</taxon>
        <taxon>Tylenchina</taxon>
        <taxon>Panagrolaimomorpha</taxon>
        <taxon>Panagrolaimoidea</taxon>
        <taxon>Panagrolaimidae</taxon>
        <taxon>Panagrellus</taxon>
    </lineage>
</organism>
<evidence type="ECO:0000313" key="15">
    <source>
        <dbReference type="WBParaSite" id="Pan_g9832.t1"/>
    </source>
</evidence>
<dbReference type="GO" id="GO:0008270">
    <property type="term" value="F:zinc ion binding"/>
    <property type="evidence" value="ECO:0007669"/>
    <property type="project" value="UniProtKB-KW"/>
</dbReference>
<dbReference type="PROSITE" id="PS00031">
    <property type="entry name" value="NUCLEAR_REC_DBD_1"/>
    <property type="match status" value="1"/>
</dbReference>
<evidence type="ECO:0000256" key="3">
    <source>
        <dbReference type="ARBA" id="ARBA00022771"/>
    </source>
</evidence>
<feature type="compositionally biased region" description="Polar residues" evidence="11">
    <location>
        <begin position="9"/>
        <end position="20"/>
    </location>
</feature>
<dbReference type="PANTHER" id="PTHR45805:SF2">
    <property type="entry name" value="NUCLEAR HORMONE RECEPTOR HR3-RELATED"/>
    <property type="match status" value="1"/>
</dbReference>
<feature type="compositionally biased region" description="Polar residues" evidence="11">
    <location>
        <begin position="86"/>
        <end position="107"/>
    </location>
</feature>
<dbReference type="InterPro" id="IPR000536">
    <property type="entry name" value="Nucl_hrmn_rcpt_lig-bd"/>
</dbReference>
<evidence type="ECO:0000256" key="6">
    <source>
        <dbReference type="ARBA" id="ARBA00023125"/>
    </source>
</evidence>
<feature type="region of interest" description="Disordered" evidence="11">
    <location>
        <begin position="208"/>
        <end position="230"/>
    </location>
</feature>
<dbReference type="InterPro" id="IPR035500">
    <property type="entry name" value="NHR-like_dom_sf"/>
</dbReference>
<name>A0A7E4WB17_PANRE</name>
<dbReference type="InterPro" id="IPR001628">
    <property type="entry name" value="Znf_hrmn_rcpt"/>
</dbReference>
<keyword evidence="5 10" id="KW-0805">Transcription regulation</keyword>
<dbReference type="SMART" id="SM00430">
    <property type="entry name" value="HOLI"/>
    <property type="match status" value="1"/>
</dbReference>
<dbReference type="SUPFAM" id="SSF48508">
    <property type="entry name" value="Nuclear receptor ligand-binding domain"/>
    <property type="match status" value="1"/>
</dbReference>
<dbReference type="GO" id="GO:0004879">
    <property type="term" value="F:nuclear receptor activity"/>
    <property type="evidence" value="ECO:0007669"/>
    <property type="project" value="TreeGrafter"/>
</dbReference>
<dbReference type="AlphaFoldDB" id="A0A7E4WB17"/>
<dbReference type="PANTHER" id="PTHR45805">
    <property type="entry name" value="NUCLEAR HORMONE RECEPTOR HR3-RELATED"/>
    <property type="match status" value="1"/>
</dbReference>
<feature type="domain" description="NR LBD" evidence="13">
    <location>
        <begin position="375"/>
        <end position="604"/>
    </location>
</feature>
<dbReference type="WBParaSite" id="Pan_g9832.t1">
    <property type="protein sequence ID" value="Pan_g9832.t1"/>
    <property type="gene ID" value="Pan_g9832"/>
</dbReference>
<reference evidence="14" key="1">
    <citation type="journal article" date="2013" name="Genetics">
        <title>The draft genome and transcriptome of Panagrellus redivivus are shaped by the harsh demands of a free-living lifestyle.</title>
        <authorList>
            <person name="Srinivasan J."/>
            <person name="Dillman A.R."/>
            <person name="Macchietto M.G."/>
            <person name="Heikkinen L."/>
            <person name="Lakso M."/>
            <person name="Fracchia K.M."/>
            <person name="Antoshechkin I."/>
            <person name="Mortazavi A."/>
            <person name="Wong G."/>
            <person name="Sternberg P.W."/>
        </authorList>
    </citation>
    <scope>NUCLEOTIDE SEQUENCE [LARGE SCALE GENOMIC DNA]</scope>
    <source>
        <strain evidence="14">MT8872</strain>
    </source>
</reference>
<keyword evidence="8 10" id="KW-0675">Receptor</keyword>
<evidence type="ECO:0000256" key="7">
    <source>
        <dbReference type="ARBA" id="ARBA00023163"/>
    </source>
</evidence>
<keyword evidence="14" id="KW-1185">Reference proteome</keyword>
<dbReference type="GO" id="GO:0000978">
    <property type="term" value="F:RNA polymerase II cis-regulatory region sequence-specific DNA binding"/>
    <property type="evidence" value="ECO:0007669"/>
    <property type="project" value="TreeGrafter"/>
</dbReference>
<protein>
    <submittedName>
        <fullName evidence="15">Nuclear receptor domain-containing protein</fullName>
    </submittedName>
</protein>
<dbReference type="Gene3D" id="3.30.50.10">
    <property type="entry name" value="Erythroid Transcription Factor GATA-1, subunit A"/>
    <property type="match status" value="1"/>
</dbReference>
<dbReference type="FunFam" id="3.30.50.10:FF:000003">
    <property type="entry name" value="Nuclear orphan receptor ROR-beta"/>
    <property type="match status" value="1"/>
</dbReference>
<dbReference type="PRINTS" id="PR00047">
    <property type="entry name" value="STROIDFINGER"/>
</dbReference>
<evidence type="ECO:0000256" key="11">
    <source>
        <dbReference type="SAM" id="MobiDB-lite"/>
    </source>
</evidence>
<dbReference type="SUPFAM" id="SSF57716">
    <property type="entry name" value="Glucocorticoid receptor-like (DNA-binding domain)"/>
    <property type="match status" value="1"/>
</dbReference>
<dbReference type="Pfam" id="PF00104">
    <property type="entry name" value="Hormone_recep"/>
    <property type="match status" value="1"/>
</dbReference>
<feature type="compositionally biased region" description="Low complexity" evidence="11">
    <location>
        <begin position="21"/>
        <end position="34"/>
    </location>
</feature>
<dbReference type="PROSITE" id="PS51030">
    <property type="entry name" value="NUCLEAR_REC_DBD_2"/>
    <property type="match status" value="1"/>
</dbReference>
<keyword evidence="3 10" id="KW-0863">Zinc-finger</keyword>
<dbReference type="InterPro" id="IPR044101">
    <property type="entry name" value="NR_DBD_ROR"/>
</dbReference>
<evidence type="ECO:0000256" key="5">
    <source>
        <dbReference type="ARBA" id="ARBA00023015"/>
    </source>
</evidence>
<evidence type="ECO:0000259" key="13">
    <source>
        <dbReference type="PROSITE" id="PS51843"/>
    </source>
</evidence>
<keyword evidence="4 10" id="KW-0862">Zinc</keyword>
<evidence type="ECO:0000256" key="2">
    <source>
        <dbReference type="ARBA" id="ARBA00022723"/>
    </source>
</evidence>